<dbReference type="Gene3D" id="3.40.630.30">
    <property type="match status" value="1"/>
</dbReference>
<dbReference type="InterPro" id="IPR016181">
    <property type="entry name" value="Acyl_CoA_acyltransferase"/>
</dbReference>
<dbReference type="RefSeq" id="WP_006933224.1">
    <property type="nucleotide sequence ID" value="NZ_AAUW01000004.1"/>
</dbReference>
<dbReference type="PROSITE" id="PS51186">
    <property type="entry name" value="GNAT"/>
    <property type="match status" value="1"/>
</dbReference>
<dbReference type="Pfam" id="PF00583">
    <property type="entry name" value="Acetyltransf_1"/>
    <property type="match status" value="1"/>
</dbReference>
<name>A0NQJ8_ROSAI</name>
<dbReference type="InterPro" id="IPR000182">
    <property type="entry name" value="GNAT_dom"/>
</dbReference>
<organism evidence="2 3">
    <name type="scientific">Roseibium aggregatum (strain ATCC 25650 / DSM 13394 / JCM 20685 / NBRC 16684 / NCIMB 2208 / IAM 12614 / B1)</name>
    <name type="common">Stappia aggregata</name>
    <dbReference type="NCBI Taxonomy" id="384765"/>
    <lineage>
        <taxon>Bacteria</taxon>
        <taxon>Pseudomonadati</taxon>
        <taxon>Pseudomonadota</taxon>
        <taxon>Alphaproteobacteria</taxon>
        <taxon>Hyphomicrobiales</taxon>
        <taxon>Stappiaceae</taxon>
        <taxon>Roseibium</taxon>
    </lineage>
</organism>
<reference evidence="2 3" key="1">
    <citation type="submission" date="2006-05" db="EMBL/GenBank/DDBJ databases">
        <authorList>
            <person name="King G."/>
            <person name="Ferriera S."/>
            <person name="Johnson J."/>
            <person name="Kravitz S."/>
            <person name="Beeson K."/>
            <person name="Sutton G."/>
            <person name="Rogers Y.-H."/>
            <person name="Friedman R."/>
            <person name="Frazier M."/>
            <person name="Venter J.C."/>
        </authorList>
    </citation>
    <scope>NUCLEOTIDE SEQUENCE [LARGE SCALE GENOMIC DNA]</scope>
    <source>
        <strain evidence="3">ATCC 25650 / DSM 13394 / JCM 20685 / NBRC 16684 / NCIMB 2208 / IAM 12614 / B1</strain>
    </source>
</reference>
<comment type="caution">
    <text evidence="2">The sequence shown here is derived from an EMBL/GenBank/DDBJ whole genome shotgun (WGS) entry which is preliminary data.</text>
</comment>
<dbReference type="EMBL" id="AAUW01000004">
    <property type="protein sequence ID" value="EAV45056.1"/>
    <property type="molecule type" value="Genomic_DNA"/>
</dbReference>
<dbReference type="CDD" id="cd04301">
    <property type="entry name" value="NAT_SF"/>
    <property type="match status" value="1"/>
</dbReference>
<proteinExistence type="predicted"/>
<evidence type="ECO:0000313" key="3">
    <source>
        <dbReference type="Proteomes" id="UP000004848"/>
    </source>
</evidence>
<evidence type="ECO:0000313" key="2">
    <source>
        <dbReference type="EMBL" id="EAV45056.1"/>
    </source>
</evidence>
<dbReference type="OrthoDB" id="8100468at2"/>
<dbReference type="SUPFAM" id="SSF55729">
    <property type="entry name" value="Acyl-CoA N-acyltransferases (Nat)"/>
    <property type="match status" value="1"/>
</dbReference>
<accession>A0NQJ8</accession>
<evidence type="ECO:0000259" key="1">
    <source>
        <dbReference type="PROSITE" id="PS51186"/>
    </source>
</evidence>
<feature type="domain" description="N-acetyltransferase" evidence="1">
    <location>
        <begin position="95"/>
        <end position="263"/>
    </location>
</feature>
<dbReference type="Proteomes" id="UP000004848">
    <property type="component" value="Unassembled WGS sequence"/>
</dbReference>
<gene>
    <name evidence="2" type="ORF">SIAM614_13613</name>
</gene>
<protein>
    <recommendedName>
        <fullName evidence="1">N-acetyltransferase domain-containing protein</fullName>
    </recommendedName>
</protein>
<sequence length="263" mass="28042">MAGYFGTQQQTQLQQRAEELFGWTMETPGACCNVRTLGTDNPDALGIDTIFKSLEEDGVFGFRLLETNRKPDLENALAKKGYRLDTWDVLVGDAETIRAATTPTLSRALPDGLQTFSGLDGAGGPLTRSFQEFLAAAGIAPFSGSFLNGDLGSVVYVGLMDETVGFAACAHGYLPHNEHSPYCGYAWGGLVAVAPAHRGKGLGTYVNALMADACLKHLAATHLYELVSATNTTSRRMVEGCGLSLSLTLYSGLATKGAERFTR</sequence>
<dbReference type="eggNOG" id="ENOG502ZC6U">
    <property type="taxonomic scope" value="Bacteria"/>
</dbReference>
<dbReference type="AlphaFoldDB" id="A0NQJ8"/>
<dbReference type="GO" id="GO:0016747">
    <property type="term" value="F:acyltransferase activity, transferring groups other than amino-acyl groups"/>
    <property type="evidence" value="ECO:0007669"/>
    <property type="project" value="InterPro"/>
</dbReference>
<dbReference type="GeneID" id="68845807"/>